<dbReference type="EMBL" id="SRSF01000003">
    <property type="protein sequence ID" value="THH40078.1"/>
    <property type="molecule type" value="Genomic_DNA"/>
</dbReference>
<dbReference type="Pfam" id="PF00302">
    <property type="entry name" value="CAT"/>
    <property type="match status" value="1"/>
</dbReference>
<dbReference type="InterPro" id="IPR001707">
    <property type="entry name" value="Cmp_AcTrfase"/>
</dbReference>
<dbReference type="AlphaFoldDB" id="A0A4S4NNY7"/>
<sequence>MKHLDLATWPRRDHFHFFRAFDEPFFGLTVRIDATEAYARCRAGGHSFFLYYLYRCLRAVNAVEPFRFRIRGEGVVVHNRIHASATIDRADGSFDFSYLPYAEDFARFAADAGAEIERIRATTGLNPGVAGDDVIHFSAAPWLDFTALSHARHYGRADSCPKISVGKLTEREGRLGMPVSIHGHHALMDGRDVGAFVDAFQAGMDAAD</sequence>
<dbReference type="OrthoDB" id="9801766at2"/>
<dbReference type="Proteomes" id="UP000308528">
    <property type="component" value="Unassembled WGS sequence"/>
</dbReference>
<dbReference type="PANTHER" id="PTHR38474">
    <property type="entry name" value="SLR0299 PROTEIN"/>
    <property type="match status" value="1"/>
</dbReference>
<evidence type="ECO:0000256" key="1">
    <source>
        <dbReference type="PIRSR" id="PIRSR000440-1"/>
    </source>
</evidence>
<dbReference type="PIRSF" id="PIRSF000440">
    <property type="entry name" value="CAT"/>
    <property type="match status" value="1"/>
</dbReference>
<organism evidence="2 3">
    <name type="scientific">Neolewinella litorea</name>
    <dbReference type="NCBI Taxonomy" id="2562452"/>
    <lineage>
        <taxon>Bacteria</taxon>
        <taxon>Pseudomonadati</taxon>
        <taxon>Bacteroidota</taxon>
        <taxon>Saprospiria</taxon>
        <taxon>Saprospirales</taxon>
        <taxon>Lewinellaceae</taxon>
        <taxon>Neolewinella</taxon>
    </lineage>
</organism>
<reference evidence="2 3" key="1">
    <citation type="submission" date="2019-04" db="EMBL/GenBank/DDBJ databases">
        <title>Lewinella litorea sp. nov., isolated from a marine sand.</title>
        <authorList>
            <person name="Yoon J.-H."/>
        </authorList>
    </citation>
    <scope>NUCLEOTIDE SEQUENCE [LARGE SCALE GENOMIC DNA]</scope>
    <source>
        <strain evidence="2 3">HSMS-39</strain>
    </source>
</reference>
<dbReference type="Gene3D" id="3.30.559.10">
    <property type="entry name" value="Chloramphenicol acetyltransferase-like domain"/>
    <property type="match status" value="1"/>
</dbReference>
<protein>
    <submittedName>
        <fullName evidence="2">Chloramphenicol acetyltransferase</fullName>
    </submittedName>
</protein>
<dbReference type="GO" id="GO:0008811">
    <property type="term" value="F:chloramphenicol O-acetyltransferase activity"/>
    <property type="evidence" value="ECO:0007669"/>
    <property type="project" value="InterPro"/>
</dbReference>
<dbReference type="SUPFAM" id="SSF52777">
    <property type="entry name" value="CoA-dependent acyltransferases"/>
    <property type="match status" value="1"/>
</dbReference>
<keyword evidence="3" id="KW-1185">Reference proteome</keyword>
<dbReference type="PANTHER" id="PTHR38474:SF1">
    <property type="entry name" value="SLR0299 PROTEIN"/>
    <property type="match status" value="1"/>
</dbReference>
<evidence type="ECO:0000313" key="2">
    <source>
        <dbReference type="EMBL" id="THH40078.1"/>
    </source>
</evidence>
<proteinExistence type="predicted"/>
<dbReference type="SMART" id="SM01059">
    <property type="entry name" value="CAT"/>
    <property type="match status" value="1"/>
</dbReference>
<comment type="caution">
    <text evidence="2">The sequence shown here is derived from an EMBL/GenBank/DDBJ whole genome shotgun (WGS) entry which is preliminary data.</text>
</comment>
<feature type="active site" description="Proton acceptor" evidence="1">
    <location>
        <position position="185"/>
    </location>
</feature>
<evidence type="ECO:0000313" key="3">
    <source>
        <dbReference type="Proteomes" id="UP000308528"/>
    </source>
</evidence>
<dbReference type="RefSeq" id="WP_136459241.1">
    <property type="nucleotide sequence ID" value="NZ_SRSF01000003.1"/>
</dbReference>
<gene>
    <name evidence="2" type="ORF">E4021_10790</name>
</gene>
<keyword evidence="2" id="KW-0808">Transferase</keyword>
<accession>A0A4S4NNY7</accession>
<dbReference type="InterPro" id="IPR023213">
    <property type="entry name" value="CAT-like_dom_sf"/>
</dbReference>
<name>A0A4S4NNY7_9BACT</name>